<dbReference type="PROSITE" id="PS50041">
    <property type="entry name" value="C_TYPE_LECTIN_2"/>
    <property type="match status" value="1"/>
</dbReference>
<protein>
    <submittedName>
        <fullName evidence="4">Lithostathine-like</fullName>
    </submittedName>
</protein>
<keyword evidence="1" id="KW-0430">Lectin</keyword>
<dbReference type="PRINTS" id="PR01504">
    <property type="entry name" value="PNCREATITSAP"/>
</dbReference>
<dbReference type="InParanoid" id="A0A6P5LG45"/>
<dbReference type="SUPFAM" id="SSF56436">
    <property type="entry name" value="C-type lectin-like"/>
    <property type="match status" value="1"/>
</dbReference>
<dbReference type="InterPro" id="IPR016187">
    <property type="entry name" value="CTDL_fold"/>
</dbReference>
<dbReference type="AlphaFoldDB" id="A0A6P5LG45"/>
<reference evidence="4" key="1">
    <citation type="submission" date="2025-08" db="UniProtKB">
        <authorList>
            <consortium name="RefSeq"/>
        </authorList>
    </citation>
    <scope>IDENTIFICATION</scope>
    <source>
        <tissue evidence="4">Spleen</tissue>
    </source>
</reference>
<dbReference type="Gene3D" id="3.10.100.10">
    <property type="entry name" value="Mannose-Binding Protein A, subunit A"/>
    <property type="match status" value="1"/>
</dbReference>
<dbReference type="GeneID" id="110218447"/>
<evidence type="ECO:0000313" key="4">
    <source>
        <dbReference type="RefSeq" id="XP_020856838.1"/>
    </source>
</evidence>
<dbReference type="RefSeq" id="XP_020856838.1">
    <property type="nucleotide sequence ID" value="XM_021001179.1"/>
</dbReference>
<dbReference type="InterPro" id="IPR050111">
    <property type="entry name" value="C-type_lectin/snaclec_domain"/>
</dbReference>
<name>A0A6P5LG45_PHACI</name>
<organism evidence="3 4">
    <name type="scientific">Phascolarctos cinereus</name>
    <name type="common">Koala</name>
    <dbReference type="NCBI Taxonomy" id="38626"/>
    <lineage>
        <taxon>Eukaryota</taxon>
        <taxon>Metazoa</taxon>
        <taxon>Chordata</taxon>
        <taxon>Craniata</taxon>
        <taxon>Vertebrata</taxon>
        <taxon>Euteleostomi</taxon>
        <taxon>Mammalia</taxon>
        <taxon>Metatheria</taxon>
        <taxon>Diprotodontia</taxon>
        <taxon>Phascolarctidae</taxon>
        <taxon>Phascolarctos</taxon>
    </lineage>
</organism>
<evidence type="ECO:0000313" key="3">
    <source>
        <dbReference type="Proteomes" id="UP000515140"/>
    </source>
</evidence>
<dbReference type="Proteomes" id="UP000515140">
    <property type="component" value="Unplaced"/>
</dbReference>
<evidence type="ECO:0000256" key="1">
    <source>
        <dbReference type="ARBA" id="ARBA00022734"/>
    </source>
</evidence>
<dbReference type="GO" id="GO:0030246">
    <property type="term" value="F:carbohydrate binding"/>
    <property type="evidence" value="ECO:0007669"/>
    <property type="project" value="UniProtKB-KW"/>
</dbReference>
<proteinExistence type="predicted"/>
<accession>A0A6P5LG45</accession>
<feature type="domain" description="C-type lectin" evidence="2">
    <location>
        <begin position="34"/>
        <end position="121"/>
    </location>
</feature>
<gene>
    <name evidence="4" type="primary">LOC110218447</name>
</gene>
<evidence type="ECO:0000259" key="2">
    <source>
        <dbReference type="PROSITE" id="PS50041"/>
    </source>
</evidence>
<dbReference type="KEGG" id="pcw:110218447"/>
<dbReference type="InterPro" id="IPR001304">
    <property type="entry name" value="C-type_lectin-like"/>
</dbReference>
<keyword evidence="3" id="KW-1185">Reference proteome</keyword>
<dbReference type="Pfam" id="PF00059">
    <property type="entry name" value="Lectin_C"/>
    <property type="match status" value="1"/>
</dbReference>
<sequence length="131" mass="14440">MVTCLLLSGLAQSQEKSPAPPSARRSCPEGFAFHGSHCYGLLITEETWATVELLCQDYPSGHLLSLLNGAEASFVATMITESRVGLQPFWIGLHDTNQNGRWKWSSKALYLYQAWEENGPNIMTNPASVPN</sequence>
<dbReference type="PANTHER" id="PTHR22803">
    <property type="entry name" value="MANNOSE, PHOSPHOLIPASE, LECTIN RECEPTOR RELATED"/>
    <property type="match status" value="1"/>
</dbReference>
<dbReference type="InterPro" id="IPR016186">
    <property type="entry name" value="C-type_lectin-like/link_sf"/>
</dbReference>
<dbReference type="SMART" id="SM00034">
    <property type="entry name" value="CLECT"/>
    <property type="match status" value="1"/>
</dbReference>